<accession>A0A371XEP4</accession>
<gene>
    <name evidence="2" type="ORF">DY251_08905</name>
</gene>
<dbReference type="EMBL" id="QURN01000006">
    <property type="protein sequence ID" value="RFC67711.1"/>
    <property type="molecule type" value="Genomic_DNA"/>
</dbReference>
<dbReference type="SUPFAM" id="SSF52200">
    <property type="entry name" value="Toll/Interleukin receptor TIR domain"/>
    <property type="match status" value="1"/>
</dbReference>
<dbReference type="InterPro" id="IPR035897">
    <property type="entry name" value="Toll_tir_struct_dom_sf"/>
</dbReference>
<keyword evidence="3" id="KW-1185">Reference proteome</keyword>
<protein>
    <submittedName>
        <fullName evidence="2">TIR domain-containing protein</fullName>
    </submittedName>
</protein>
<comment type="caution">
    <text evidence="2">The sequence shown here is derived from an EMBL/GenBank/DDBJ whole genome shotgun (WGS) entry which is preliminary data.</text>
</comment>
<dbReference type="Gene3D" id="3.40.50.10140">
    <property type="entry name" value="Toll/interleukin-1 receptor homology (TIR) domain"/>
    <property type="match status" value="1"/>
</dbReference>
<dbReference type="Proteomes" id="UP000262379">
    <property type="component" value="Unassembled WGS sequence"/>
</dbReference>
<evidence type="ECO:0000259" key="1">
    <source>
        <dbReference type="Pfam" id="PF13676"/>
    </source>
</evidence>
<evidence type="ECO:0000313" key="2">
    <source>
        <dbReference type="EMBL" id="RFC67711.1"/>
    </source>
</evidence>
<sequence length="277" mass="31340">MIATWRGSRAMSAGQGAGHFKVFVSWSGDSSQAVAKLLHNWLPNVLQTVRVFVSSKDIKGGERWYPRLAEELESTNFGIVIVTRSNKEAPWIQFEAGALSKHVEGRVVPLLCQMKVIELTGNPLQAFQAAEVSKDGILSLVRTLNGELPSPLLQQNLEETFEVWWPKFEVTYAKIEFSEHEVMAEPTPAERMERIERAITFIQSDVRKLVHDQNVQEIAEALLGNRRDAMRRPVAFWPKSFDEIKSTSSILSEELEKNSNQKGLLSSLTDFIEDKKE</sequence>
<evidence type="ECO:0000313" key="3">
    <source>
        <dbReference type="Proteomes" id="UP000262379"/>
    </source>
</evidence>
<dbReference type="InterPro" id="IPR000157">
    <property type="entry name" value="TIR_dom"/>
</dbReference>
<dbReference type="Pfam" id="PF13676">
    <property type="entry name" value="TIR_2"/>
    <property type="match status" value="1"/>
</dbReference>
<dbReference type="GO" id="GO:0007165">
    <property type="term" value="P:signal transduction"/>
    <property type="evidence" value="ECO:0007669"/>
    <property type="project" value="InterPro"/>
</dbReference>
<proteinExistence type="predicted"/>
<reference evidence="3" key="1">
    <citation type="submission" date="2018-08" db="EMBL/GenBank/DDBJ databases">
        <authorList>
            <person name="Im W.T."/>
        </authorList>
    </citation>
    <scope>NUCLEOTIDE SEQUENCE [LARGE SCALE GENOMIC DNA]</scope>
    <source>
        <strain evidence="3">LA-28</strain>
    </source>
</reference>
<name>A0A371XEP4_9HYPH</name>
<dbReference type="AlphaFoldDB" id="A0A371XEP4"/>
<organism evidence="2 3">
    <name type="scientific">Mesorhizobium denitrificans</name>
    <dbReference type="NCBI Taxonomy" id="2294114"/>
    <lineage>
        <taxon>Bacteria</taxon>
        <taxon>Pseudomonadati</taxon>
        <taxon>Pseudomonadota</taxon>
        <taxon>Alphaproteobacteria</taxon>
        <taxon>Hyphomicrobiales</taxon>
        <taxon>Phyllobacteriaceae</taxon>
        <taxon>Mesorhizobium</taxon>
    </lineage>
</organism>
<feature type="domain" description="TIR" evidence="1">
    <location>
        <begin position="22"/>
        <end position="130"/>
    </location>
</feature>